<dbReference type="InterPro" id="IPR050688">
    <property type="entry name" value="Zinc_finger/UBP_domain"/>
</dbReference>
<feature type="region of interest" description="Disordered" evidence="6">
    <location>
        <begin position="89"/>
        <end position="129"/>
    </location>
</feature>
<dbReference type="GO" id="GO:0008270">
    <property type="term" value="F:zinc ion binding"/>
    <property type="evidence" value="ECO:0007669"/>
    <property type="project" value="UniProtKB-KW"/>
</dbReference>
<dbReference type="PROSITE" id="PS50157">
    <property type="entry name" value="ZINC_FINGER_C2H2_2"/>
    <property type="match status" value="1"/>
</dbReference>
<dbReference type="GO" id="GO:0045944">
    <property type="term" value="P:positive regulation of transcription by RNA polymerase II"/>
    <property type="evidence" value="ECO:0007669"/>
    <property type="project" value="TreeGrafter"/>
</dbReference>
<dbReference type="Proteomes" id="UP000008792">
    <property type="component" value="Unassembled WGS sequence"/>
</dbReference>
<evidence type="ECO:0000256" key="4">
    <source>
        <dbReference type="ARBA" id="ARBA00022833"/>
    </source>
</evidence>
<keyword evidence="2" id="KW-0677">Repeat</keyword>
<sequence>MEDEVIVIGPKKAPKPIKIYKCSKCSYQTNRAYNVQRHLVNHYEKPPKELQHICPYAGCSFSTLRWDNLNRHMQRLHGVKKTRTTITTSEDAAEAMPCEEDEEPAPSDEWEPMPSEEAEPMPSEEDLASVASVEYALDEEDLDSIADYDQASMPTDDEHAESIDQLTTNLNRESKIKKPSIGKPKRNYQKGKTKTYACNTCSYRTNRCYNIKRHIVKHMENPSDGVLLHVCIISGCKFVTPRWDNLCRHVKRIHPESVATAPHA</sequence>
<evidence type="ECO:0000256" key="2">
    <source>
        <dbReference type="ARBA" id="ARBA00022737"/>
    </source>
</evidence>
<dbReference type="HOGENOM" id="CLU_071693_0_0_1"/>
<reference evidence="8 9" key="1">
    <citation type="journal article" date="2007" name="Nature">
        <title>Evolution of genes and genomes on the Drosophila phylogeny.</title>
        <authorList>
            <consortium name="Drosophila 12 Genomes Consortium"/>
            <person name="Clark A.G."/>
            <person name="Eisen M.B."/>
            <person name="Smith D.R."/>
            <person name="Bergman C.M."/>
            <person name="Oliver B."/>
            <person name="Markow T.A."/>
            <person name="Kaufman T.C."/>
            <person name="Kellis M."/>
            <person name="Gelbart W."/>
            <person name="Iyer V.N."/>
            <person name="Pollard D.A."/>
            <person name="Sackton T.B."/>
            <person name="Larracuente A.M."/>
            <person name="Singh N.D."/>
            <person name="Abad J.P."/>
            <person name="Abt D.N."/>
            <person name="Adryan B."/>
            <person name="Aguade M."/>
            <person name="Akashi H."/>
            <person name="Anderson W.W."/>
            <person name="Aquadro C.F."/>
            <person name="Ardell D.H."/>
            <person name="Arguello R."/>
            <person name="Artieri C.G."/>
            <person name="Barbash D.A."/>
            <person name="Barker D."/>
            <person name="Barsanti P."/>
            <person name="Batterham P."/>
            <person name="Batzoglou S."/>
            <person name="Begun D."/>
            <person name="Bhutkar A."/>
            <person name="Blanco E."/>
            <person name="Bosak S.A."/>
            <person name="Bradley R.K."/>
            <person name="Brand A.D."/>
            <person name="Brent M.R."/>
            <person name="Brooks A.N."/>
            <person name="Brown R.H."/>
            <person name="Butlin R.K."/>
            <person name="Caggese C."/>
            <person name="Calvi B.R."/>
            <person name="Bernardo de Carvalho A."/>
            <person name="Caspi A."/>
            <person name="Castrezana S."/>
            <person name="Celniker S.E."/>
            <person name="Chang J.L."/>
            <person name="Chapple C."/>
            <person name="Chatterji S."/>
            <person name="Chinwalla A."/>
            <person name="Civetta A."/>
            <person name="Clifton S.W."/>
            <person name="Comeron J.M."/>
            <person name="Costello J.C."/>
            <person name="Coyne J.A."/>
            <person name="Daub J."/>
            <person name="David R.G."/>
            <person name="Delcher A.L."/>
            <person name="Delehaunty K."/>
            <person name="Do C.B."/>
            <person name="Ebling H."/>
            <person name="Edwards K."/>
            <person name="Eickbush T."/>
            <person name="Evans J.D."/>
            <person name="Filipski A."/>
            <person name="Findeiss S."/>
            <person name="Freyhult E."/>
            <person name="Fulton L."/>
            <person name="Fulton R."/>
            <person name="Garcia A.C."/>
            <person name="Gardiner A."/>
            <person name="Garfield D.A."/>
            <person name="Garvin B.E."/>
            <person name="Gibson G."/>
            <person name="Gilbert D."/>
            <person name="Gnerre S."/>
            <person name="Godfrey J."/>
            <person name="Good R."/>
            <person name="Gotea V."/>
            <person name="Gravely B."/>
            <person name="Greenberg A.J."/>
            <person name="Griffiths-Jones S."/>
            <person name="Gross S."/>
            <person name="Guigo R."/>
            <person name="Gustafson E.A."/>
            <person name="Haerty W."/>
            <person name="Hahn M.W."/>
            <person name="Halligan D.L."/>
            <person name="Halpern A.L."/>
            <person name="Halter G.M."/>
            <person name="Han M.V."/>
            <person name="Heger A."/>
            <person name="Hillier L."/>
            <person name="Hinrichs A.S."/>
            <person name="Holmes I."/>
            <person name="Hoskins R.A."/>
            <person name="Hubisz M.J."/>
            <person name="Hultmark D."/>
            <person name="Huntley M.A."/>
            <person name="Jaffe D.B."/>
            <person name="Jagadeeshan S."/>
            <person name="Jeck W.R."/>
            <person name="Johnson J."/>
            <person name="Jones C.D."/>
            <person name="Jordan W.C."/>
            <person name="Karpen G.H."/>
            <person name="Kataoka E."/>
            <person name="Keightley P.D."/>
            <person name="Kheradpour P."/>
            <person name="Kirkness E.F."/>
            <person name="Koerich L.B."/>
            <person name="Kristiansen K."/>
            <person name="Kudrna D."/>
            <person name="Kulathinal R.J."/>
            <person name="Kumar S."/>
            <person name="Kwok R."/>
            <person name="Lander E."/>
            <person name="Langley C.H."/>
            <person name="Lapoint R."/>
            <person name="Lazzaro B.P."/>
            <person name="Lee S.J."/>
            <person name="Levesque L."/>
            <person name="Li R."/>
            <person name="Lin C.F."/>
            <person name="Lin M.F."/>
            <person name="Lindblad-Toh K."/>
            <person name="Llopart A."/>
            <person name="Long M."/>
            <person name="Low L."/>
            <person name="Lozovsky E."/>
            <person name="Lu J."/>
            <person name="Luo M."/>
            <person name="Machado C.A."/>
            <person name="Makalowski W."/>
            <person name="Marzo M."/>
            <person name="Matsuda M."/>
            <person name="Matzkin L."/>
            <person name="McAllister B."/>
            <person name="McBride C.S."/>
            <person name="McKernan B."/>
            <person name="McKernan K."/>
            <person name="Mendez-Lago M."/>
            <person name="Minx P."/>
            <person name="Mollenhauer M.U."/>
            <person name="Montooth K."/>
            <person name="Mount S.M."/>
            <person name="Mu X."/>
            <person name="Myers E."/>
            <person name="Negre B."/>
            <person name="Newfeld S."/>
            <person name="Nielsen R."/>
            <person name="Noor M.A."/>
            <person name="O'Grady P."/>
            <person name="Pachter L."/>
            <person name="Papaceit M."/>
            <person name="Parisi M.J."/>
            <person name="Parisi M."/>
            <person name="Parts L."/>
            <person name="Pedersen J.S."/>
            <person name="Pesole G."/>
            <person name="Phillippy A.M."/>
            <person name="Ponting C.P."/>
            <person name="Pop M."/>
            <person name="Porcelli D."/>
            <person name="Powell J.R."/>
            <person name="Prohaska S."/>
            <person name="Pruitt K."/>
            <person name="Puig M."/>
            <person name="Quesneville H."/>
            <person name="Ram K.R."/>
            <person name="Rand D."/>
            <person name="Rasmussen M.D."/>
            <person name="Reed L.K."/>
            <person name="Reenan R."/>
            <person name="Reily A."/>
            <person name="Remington K.A."/>
            <person name="Rieger T.T."/>
            <person name="Ritchie M.G."/>
            <person name="Robin C."/>
            <person name="Rogers Y.H."/>
            <person name="Rohde C."/>
            <person name="Rozas J."/>
            <person name="Rubenfield M.J."/>
            <person name="Ruiz A."/>
            <person name="Russo S."/>
            <person name="Salzberg S.L."/>
            <person name="Sanchez-Gracia A."/>
            <person name="Saranga D.J."/>
            <person name="Sato H."/>
            <person name="Schaeffer S.W."/>
            <person name="Schatz M.C."/>
            <person name="Schlenke T."/>
            <person name="Schwartz R."/>
            <person name="Segarra C."/>
            <person name="Singh R.S."/>
            <person name="Sirot L."/>
            <person name="Sirota M."/>
            <person name="Sisneros N.B."/>
            <person name="Smith C.D."/>
            <person name="Smith T.F."/>
            <person name="Spieth J."/>
            <person name="Stage D.E."/>
            <person name="Stark A."/>
            <person name="Stephan W."/>
            <person name="Strausberg R.L."/>
            <person name="Strempel S."/>
            <person name="Sturgill D."/>
            <person name="Sutton G."/>
            <person name="Sutton G.G."/>
            <person name="Tao W."/>
            <person name="Teichmann S."/>
            <person name="Tobari Y.N."/>
            <person name="Tomimura Y."/>
            <person name="Tsolas J.M."/>
            <person name="Valente V.L."/>
            <person name="Venter E."/>
            <person name="Venter J.C."/>
            <person name="Vicario S."/>
            <person name="Vieira F.G."/>
            <person name="Vilella A.J."/>
            <person name="Villasante A."/>
            <person name="Walenz B."/>
            <person name="Wang J."/>
            <person name="Wasserman M."/>
            <person name="Watts T."/>
            <person name="Wilson D."/>
            <person name="Wilson R.K."/>
            <person name="Wing R.A."/>
            <person name="Wolfner M.F."/>
            <person name="Wong A."/>
            <person name="Wong G.K."/>
            <person name="Wu C.I."/>
            <person name="Wu G."/>
            <person name="Yamamoto D."/>
            <person name="Yang H.P."/>
            <person name="Yang S.P."/>
            <person name="Yorke J.A."/>
            <person name="Yoshida K."/>
            <person name="Zdobnov E."/>
            <person name="Zhang P."/>
            <person name="Zhang Y."/>
            <person name="Zimin A.V."/>
            <person name="Baldwin J."/>
            <person name="Abdouelleil A."/>
            <person name="Abdulkadir J."/>
            <person name="Abebe A."/>
            <person name="Abera B."/>
            <person name="Abreu J."/>
            <person name="Acer S.C."/>
            <person name="Aftuck L."/>
            <person name="Alexander A."/>
            <person name="An P."/>
            <person name="Anderson E."/>
            <person name="Anderson S."/>
            <person name="Arachi H."/>
            <person name="Azer M."/>
            <person name="Bachantsang P."/>
            <person name="Barry A."/>
            <person name="Bayul T."/>
            <person name="Berlin A."/>
            <person name="Bessette D."/>
            <person name="Bloom T."/>
            <person name="Blye J."/>
            <person name="Boguslavskiy L."/>
            <person name="Bonnet C."/>
            <person name="Boukhgalter B."/>
            <person name="Bourzgui I."/>
            <person name="Brown A."/>
            <person name="Cahill P."/>
            <person name="Channer S."/>
            <person name="Cheshatsang Y."/>
            <person name="Chuda L."/>
            <person name="Citroen M."/>
            <person name="Collymore A."/>
            <person name="Cooke P."/>
            <person name="Costello M."/>
            <person name="D'Aco K."/>
            <person name="Daza R."/>
            <person name="De Haan G."/>
            <person name="DeGray S."/>
            <person name="DeMaso C."/>
            <person name="Dhargay N."/>
            <person name="Dooley K."/>
            <person name="Dooley E."/>
            <person name="Doricent M."/>
            <person name="Dorje P."/>
            <person name="Dorjee K."/>
            <person name="Dupes A."/>
            <person name="Elong R."/>
            <person name="Falk J."/>
            <person name="Farina A."/>
            <person name="Faro S."/>
            <person name="Ferguson D."/>
            <person name="Fisher S."/>
            <person name="Foley C.D."/>
            <person name="Franke A."/>
            <person name="Friedrich D."/>
            <person name="Gadbois L."/>
            <person name="Gearin G."/>
            <person name="Gearin C.R."/>
            <person name="Giannoukos G."/>
            <person name="Goode T."/>
            <person name="Graham J."/>
            <person name="Grandbois E."/>
            <person name="Grewal S."/>
            <person name="Gyaltsen K."/>
            <person name="Hafez N."/>
            <person name="Hagos B."/>
            <person name="Hall J."/>
            <person name="Henson C."/>
            <person name="Hollinger A."/>
            <person name="Honan T."/>
            <person name="Huard M.D."/>
            <person name="Hughes L."/>
            <person name="Hurhula B."/>
            <person name="Husby M.E."/>
            <person name="Kamat A."/>
            <person name="Kanga B."/>
            <person name="Kashin S."/>
            <person name="Khazanovich D."/>
            <person name="Kisner P."/>
            <person name="Lance K."/>
            <person name="Lara M."/>
            <person name="Lee W."/>
            <person name="Lennon N."/>
            <person name="Letendre F."/>
            <person name="LeVine R."/>
            <person name="Lipovsky A."/>
            <person name="Liu X."/>
            <person name="Liu J."/>
            <person name="Liu S."/>
            <person name="Lokyitsang T."/>
            <person name="Lokyitsang Y."/>
            <person name="Lubonja R."/>
            <person name="Lui A."/>
            <person name="MacDonald P."/>
            <person name="Magnisalis V."/>
            <person name="Maru K."/>
            <person name="Matthews C."/>
            <person name="McCusker W."/>
            <person name="McDonough S."/>
            <person name="Mehta T."/>
            <person name="Meldrim J."/>
            <person name="Meneus L."/>
            <person name="Mihai O."/>
            <person name="Mihalev A."/>
            <person name="Mihova T."/>
            <person name="Mittelman R."/>
            <person name="Mlenga V."/>
            <person name="Montmayeur A."/>
            <person name="Mulrain L."/>
            <person name="Navidi A."/>
            <person name="Naylor J."/>
            <person name="Negash T."/>
            <person name="Nguyen T."/>
            <person name="Nguyen N."/>
            <person name="Nicol R."/>
            <person name="Norbu C."/>
            <person name="Norbu N."/>
            <person name="Novod N."/>
            <person name="O'Neill B."/>
            <person name="Osman S."/>
            <person name="Markiewicz E."/>
            <person name="Oyono O.L."/>
            <person name="Patti C."/>
            <person name="Phunkhang P."/>
            <person name="Pierre F."/>
            <person name="Priest M."/>
            <person name="Raghuraman S."/>
            <person name="Rege F."/>
            <person name="Reyes R."/>
            <person name="Rise C."/>
            <person name="Rogov P."/>
            <person name="Ross K."/>
            <person name="Ryan E."/>
            <person name="Settipalli S."/>
            <person name="Shea T."/>
            <person name="Sherpa N."/>
            <person name="Shi L."/>
            <person name="Shih D."/>
            <person name="Sparrow T."/>
            <person name="Spaulding J."/>
            <person name="Stalker J."/>
            <person name="Stange-Thomann N."/>
            <person name="Stavropoulos S."/>
            <person name="Stone C."/>
            <person name="Strader C."/>
            <person name="Tesfaye S."/>
            <person name="Thomson T."/>
            <person name="Thoulutsang Y."/>
            <person name="Thoulutsang D."/>
            <person name="Topham K."/>
            <person name="Topping I."/>
            <person name="Tsamla T."/>
            <person name="Vassiliev H."/>
            <person name="Vo A."/>
            <person name="Wangchuk T."/>
            <person name="Wangdi T."/>
            <person name="Weiand M."/>
            <person name="Wilkinson J."/>
            <person name="Wilson A."/>
            <person name="Yadav S."/>
            <person name="Young G."/>
            <person name="Yu Q."/>
            <person name="Zembek L."/>
            <person name="Zhong D."/>
            <person name="Zimmer A."/>
            <person name="Zwirko Z."/>
            <person name="Jaffe D.B."/>
            <person name="Alvarez P."/>
            <person name="Brockman W."/>
            <person name="Butler J."/>
            <person name="Chin C."/>
            <person name="Gnerre S."/>
            <person name="Grabherr M."/>
            <person name="Kleber M."/>
            <person name="Mauceli E."/>
            <person name="MacCallum I."/>
        </authorList>
    </citation>
    <scope>NUCLEOTIDE SEQUENCE [LARGE SCALE GENOMIC DNA]</scope>
    <source>
        <strain evidence="9">Tucson 15010-1051.87</strain>
    </source>
</reference>
<name>B4MDS1_DROVI</name>
<dbReference type="InterPro" id="IPR013087">
    <property type="entry name" value="Znf_C2H2_type"/>
</dbReference>
<dbReference type="KEGG" id="dvi:6635701"/>
<keyword evidence="1" id="KW-0479">Metal-binding</keyword>
<evidence type="ECO:0000313" key="8">
    <source>
        <dbReference type="EMBL" id="EDW71332.1"/>
    </source>
</evidence>
<accession>B4MDS1</accession>
<evidence type="ECO:0000256" key="6">
    <source>
        <dbReference type="SAM" id="MobiDB-lite"/>
    </source>
</evidence>
<feature type="compositionally biased region" description="Acidic residues" evidence="6">
    <location>
        <begin position="91"/>
        <end position="127"/>
    </location>
</feature>
<dbReference type="GO" id="GO:0005634">
    <property type="term" value="C:nucleus"/>
    <property type="evidence" value="ECO:0007669"/>
    <property type="project" value="TreeGrafter"/>
</dbReference>
<protein>
    <recommendedName>
        <fullName evidence="7">C2H2-type domain-containing protein</fullName>
    </recommendedName>
</protein>
<organism evidence="8 9">
    <name type="scientific">Drosophila virilis</name>
    <name type="common">Fruit fly</name>
    <dbReference type="NCBI Taxonomy" id="7244"/>
    <lineage>
        <taxon>Eukaryota</taxon>
        <taxon>Metazoa</taxon>
        <taxon>Ecdysozoa</taxon>
        <taxon>Arthropoda</taxon>
        <taxon>Hexapoda</taxon>
        <taxon>Insecta</taxon>
        <taxon>Pterygota</taxon>
        <taxon>Neoptera</taxon>
        <taxon>Endopterygota</taxon>
        <taxon>Diptera</taxon>
        <taxon>Brachycera</taxon>
        <taxon>Muscomorpha</taxon>
        <taxon>Ephydroidea</taxon>
        <taxon>Drosophilidae</taxon>
        <taxon>Drosophila</taxon>
    </lineage>
</organism>
<keyword evidence="4" id="KW-0862">Zinc</keyword>
<dbReference type="AlphaFoldDB" id="B4MDS1"/>
<dbReference type="PANTHER" id="PTHR24403">
    <property type="entry name" value="ZINC FINGER PROTEIN"/>
    <property type="match status" value="1"/>
</dbReference>
<evidence type="ECO:0000256" key="5">
    <source>
        <dbReference type="PROSITE-ProRule" id="PRU00042"/>
    </source>
</evidence>
<dbReference type="OrthoDB" id="7730972at2759"/>
<dbReference type="SMART" id="SM00355">
    <property type="entry name" value="ZnF_C2H2"/>
    <property type="match status" value="4"/>
</dbReference>
<evidence type="ECO:0000259" key="7">
    <source>
        <dbReference type="PROSITE" id="PS50157"/>
    </source>
</evidence>
<dbReference type="PhylomeDB" id="B4MDS1"/>
<dbReference type="Gene3D" id="3.30.160.60">
    <property type="entry name" value="Classic Zinc Finger"/>
    <property type="match status" value="2"/>
</dbReference>
<proteinExistence type="predicted"/>
<keyword evidence="9" id="KW-1185">Reference proteome</keyword>
<evidence type="ECO:0000256" key="3">
    <source>
        <dbReference type="ARBA" id="ARBA00022771"/>
    </source>
</evidence>
<evidence type="ECO:0000313" key="9">
    <source>
        <dbReference type="Proteomes" id="UP000008792"/>
    </source>
</evidence>
<gene>
    <name evidence="8" type="primary">Dvir\GJ16122</name>
    <name evidence="8" type="ORF">Dvir_GJ16122</name>
</gene>
<evidence type="ECO:0000256" key="1">
    <source>
        <dbReference type="ARBA" id="ARBA00022723"/>
    </source>
</evidence>
<dbReference type="EMBL" id="CH940661">
    <property type="protein sequence ID" value="EDW71332.1"/>
    <property type="molecule type" value="Genomic_DNA"/>
</dbReference>
<keyword evidence="3 5" id="KW-0863">Zinc-finger</keyword>
<feature type="domain" description="C2H2-type" evidence="7">
    <location>
        <begin position="20"/>
        <end position="47"/>
    </location>
</feature>
<dbReference type="OMA" id="TTRCYNI"/>
<dbReference type="InParanoid" id="B4MDS1"/>
<dbReference type="PANTHER" id="PTHR24403:SF67">
    <property type="entry name" value="FI01116P-RELATED"/>
    <property type="match status" value="1"/>
</dbReference>
<dbReference type="eggNOG" id="ENOG502TFEV">
    <property type="taxonomic scope" value="Eukaryota"/>
</dbReference>